<keyword evidence="6" id="KW-1185">Reference proteome</keyword>
<dbReference type="OrthoDB" id="3572167at2"/>
<dbReference type="Pfam" id="PF03061">
    <property type="entry name" value="4HBT"/>
    <property type="match status" value="1"/>
</dbReference>
<dbReference type="AlphaFoldDB" id="A0A3S0C1L5"/>
<gene>
    <name evidence="5" type="ORF">EAH68_06330</name>
</gene>
<evidence type="ECO:0000256" key="1">
    <source>
        <dbReference type="ARBA" id="ARBA00008324"/>
    </source>
</evidence>
<dbReference type="PANTHER" id="PTHR21660:SF1">
    <property type="entry name" value="ACYL-COENZYME A THIOESTERASE 13"/>
    <property type="match status" value="1"/>
</dbReference>
<name>A0A3S0C1L5_9CORY</name>
<comment type="similarity">
    <text evidence="1">Belongs to the thioesterase PaaI family.</text>
</comment>
<dbReference type="Pfam" id="PF20789">
    <property type="entry name" value="4HBT_3C"/>
    <property type="match status" value="1"/>
</dbReference>
<evidence type="ECO:0000259" key="3">
    <source>
        <dbReference type="Pfam" id="PF03061"/>
    </source>
</evidence>
<reference evidence="5 6" key="1">
    <citation type="submission" date="2018-12" db="EMBL/GenBank/DDBJ databases">
        <title>YIM 101343 draft genome.</title>
        <authorList>
            <person name="Chen X."/>
        </authorList>
    </citation>
    <scope>NUCLEOTIDE SEQUENCE [LARGE SCALE GENOMIC DNA]</scope>
    <source>
        <strain evidence="5 6">YIM 101343</strain>
    </source>
</reference>
<dbReference type="InterPro" id="IPR039298">
    <property type="entry name" value="ACOT13"/>
</dbReference>
<dbReference type="SUPFAM" id="SSF54637">
    <property type="entry name" value="Thioesterase/thiol ester dehydrase-isomerase"/>
    <property type="match status" value="2"/>
</dbReference>
<dbReference type="InterPro" id="IPR006683">
    <property type="entry name" value="Thioestr_dom"/>
</dbReference>
<sequence>MQKTATTRPVPYFRGPGEVAFGIQPVLTEGHTAEGAMRLGEWALYGDGSGVHQGATGVLIDDTTAYAALTARSADQWGVSTEISVDFHAPIPVDAGRLICTATADHSSAGWGHSTGEVRADTGELIATVGQRMRFFPGDDSPHRQDPQPADAPSWLTSLDSHLELAEQSGTRSEFLLRVDPGMRNPMGMLHGGISLGFSELAARKAWEQSENFPGEPFRTASLRMSYLRPGVLDGDLRIVVDIIHSSRSVVLAEVCIRNADGSAATFGLATLHRVATM</sequence>
<evidence type="ECO:0000313" key="5">
    <source>
        <dbReference type="EMBL" id="RSZ63849.1"/>
    </source>
</evidence>
<proteinExistence type="inferred from homology"/>
<keyword evidence="2" id="KW-0378">Hydrolase</keyword>
<feature type="domain" description="Acyl-CoA thioesterase-like C-terminal" evidence="4">
    <location>
        <begin position="50"/>
        <end position="131"/>
    </location>
</feature>
<evidence type="ECO:0000313" key="6">
    <source>
        <dbReference type="Proteomes" id="UP000274907"/>
    </source>
</evidence>
<dbReference type="EMBL" id="RXHJ01000006">
    <property type="protein sequence ID" value="RSZ63849.1"/>
    <property type="molecule type" value="Genomic_DNA"/>
</dbReference>
<evidence type="ECO:0000259" key="4">
    <source>
        <dbReference type="Pfam" id="PF20789"/>
    </source>
</evidence>
<dbReference type="Gene3D" id="3.10.129.10">
    <property type="entry name" value="Hotdog Thioesterase"/>
    <property type="match status" value="2"/>
</dbReference>
<dbReference type="RefSeq" id="WP_126120482.1">
    <property type="nucleotide sequence ID" value="NZ_RXHJ01000006.1"/>
</dbReference>
<dbReference type="InterPro" id="IPR029069">
    <property type="entry name" value="HotDog_dom_sf"/>
</dbReference>
<evidence type="ECO:0000256" key="2">
    <source>
        <dbReference type="ARBA" id="ARBA00022801"/>
    </source>
</evidence>
<dbReference type="GO" id="GO:0047617">
    <property type="term" value="F:fatty acyl-CoA hydrolase activity"/>
    <property type="evidence" value="ECO:0007669"/>
    <property type="project" value="InterPro"/>
</dbReference>
<dbReference type="CDD" id="cd03443">
    <property type="entry name" value="PaaI_thioesterase"/>
    <property type="match status" value="2"/>
</dbReference>
<dbReference type="InterPro" id="IPR049450">
    <property type="entry name" value="ACOT8-like_C"/>
</dbReference>
<accession>A0A3S0C1L5</accession>
<feature type="domain" description="Thioesterase" evidence="3">
    <location>
        <begin position="187"/>
        <end position="263"/>
    </location>
</feature>
<dbReference type="PANTHER" id="PTHR21660">
    <property type="entry name" value="THIOESTERASE SUPERFAMILY MEMBER-RELATED"/>
    <property type="match status" value="1"/>
</dbReference>
<dbReference type="Proteomes" id="UP000274907">
    <property type="component" value="Unassembled WGS sequence"/>
</dbReference>
<protein>
    <submittedName>
        <fullName evidence="5">PaaI family thioesterase</fullName>
    </submittedName>
</protein>
<organism evidence="5 6">
    <name type="scientific">Corynebacterium hylobatis</name>
    <dbReference type="NCBI Taxonomy" id="1859290"/>
    <lineage>
        <taxon>Bacteria</taxon>
        <taxon>Bacillati</taxon>
        <taxon>Actinomycetota</taxon>
        <taxon>Actinomycetes</taxon>
        <taxon>Mycobacteriales</taxon>
        <taxon>Corynebacteriaceae</taxon>
        <taxon>Corynebacterium</taxon>
    </lineage>
</organism>
<comment type="caution">
    <text evidence="5">The sequence shown here is derived from an EMBL/GenBank/DDBJ whole genome shotgun (WGS) entry which is preliminary data.</text>
</comment>